<name>A0A1B4V713_9GAMM</name>
<gene>
    <name evidence="3" type="ORF">SVA_2775</name>
</gene>
<feature type="transmembrane region" description="Helical" evidence="1">
    <location>
        <begin position="185"/>
        <end position="208"/>
    </location>
</feature>
<dbReference type="SUPFAM" id="SSF103481">
    <property type="entry name" value="Multidrug resistance efflux transporter EmrE"/>
    <property type="match status" value="2"/>
</dbReference>
<feature type="transmembrane region" description="Helical" evidence="1">
    <location>
        <begin position="75"/>
        <end position="93"/>
    </location>
</feature>
<accession>A0A1B4V713</accession>
<dbReference type="RefSeq" id="WP_197703208.1">
    <property type="nucleotide sequence ID" value="NZ_AP014936.1"/>
</dbReference>
<evidence type="ECO:0000259" key="2">
    <source>
        <dbReference type="Pfam" id="PF00892"/>
    </source>
</evidence>
<feature type="transmembrane region" description="Helical" evidence="1">
    <location>
        <begin position="44"/>
        <end position="63"/>
    </location>
</feature>
<feature type="domain" description="EamA" evidence="2">
    <location>
        <begin position="16"/>
        <end position="147"/>
    </location>
</feature>
<dbReference type="PANTHER" id="PTHR22911">
    <property type="entry name" value="ACYL-MALONYL CONDENSING ENZYME-RELATED"/>
    <property type="match status" value="1"/>
</dbReference>
<keyword evidence="1" id="KW-0472">Membrane</keyword>
<feature type="transmembrane region" description="Helical" evidence="1">
    <location>
        <begin position="276"/>
        <end position="295"/>
    </location>
</feature>
<feature type="transmembrane region" description="Helical" evidence="1">
    <location>
        <begin position="220"/>
        <end position="243"/>
    </location>
</feature>
<feature type="domain" description="EamA" evidence="2">
    <location>
        <begin position="160"/>
        <end position="290"/>
    </location>
</feature>
<keyword evidence="4" id="KW-1185">Reference proteome</keyword>
<dbReference type="GO" id="GO:0016020">
    <property type="term" value="C:membrane"/>
    <property type="evidence" value="ECO:0007669"/>
    <property type="project" value="InterPro"/>
</dbReference>
<proteinExistence type="predicted"/>
<keyword evidence="1" id="KW-1133">Transmembrane helix</keyword>
<evidence type="ECO:0000256" key="1">
    <source>
        <dbReference type="SAM" id="Phobius"/>
    </source>
</evidence>
<feature type="transmembrane region" description="Helical" evidence="1">
    <location>
        <begin position="105"/>
        <end position="124"/>
    </location>
</feature>
<feature type="transmembrane region" description="Helical" evidence="1">
    <location>
        <begin position="131"/>
        <end position="152"/>
    </location>
</feature>
<evidence type="ECO:0000313" key="3">
    <source>
        <dbReference type="EMBL" id="BAU49323.1"/>
    </source>
</evidence>
<protein>
    <submittedName>
        <fullName evidence="3">Membrane protein</fullName>
    </submittedName>
</protein>
<evidence type="ECO:0000313" key="4">
    <source>
        <dbReference type="Proteomes" id="UP000218899"/>
    </source>
</evidence>
<feature type="transmembrane region" description="Helical" evidence="1">
    <location>
        <begin position="12"/>
        <end position="32"/>
    </location>
</feature>
<dbReference type="AlphaFoldDB" id="A0A1B4V713"/>
<dbReference type="Proteomes" id="UP000218899">
    <property type="component" value="Chromosome"/>
</dbReference>
<dbReference type="InterPro" id="IPR037185">
    <property type="entry name" value="EmrE-like"/>
</dbReference>
<dbReference type="Pfam" id="PF00892">
    <property type="entry name" value="EamA"/>
    <property type="match status" value="2"/>
</dbReference>
<organism evidence="3 4">
    <name type="scientific">Sulfurifustis variabilis</name>
    <dbReference type="NCBI Taxonomy" id="1675686"/>
    <lineage>
        <taxon>Bacteria</taxon>
        <taxon>Pseudomonadati</taxon>
        <taxon>Pseudomonadota</taxon>
        <taxon>Gammaproteobacteria</taxon>
        <taxon>Acidiferrobacterales</taxon>
        <taxon>Acidiferrobacteraceae</taxon>
        <taxon>Sulfurifustis</taxon>
    </lineage>
</organism>
<sequence length="300" mass="30948">MSDAGMVERRGRFPLAALLAGATAIGLAPIFVRLSELGPTATAFHRQFLSLPVLALWLSWARVAGPAAGGIPGRGMHALFAAGLFFAADLAVWHRAIGITSVANATLLANFAPVFVAAAGWLWWRERVRSGLALGFLLAFGGAAVLMAHSLTLDTRRLGGDALGLLTAVFYAGYLTLVARSRSRYATAIVMFVTSAASAAALLPLALLSGENLVPATTRGWLVLSGLAFVSHAAGQGLIAYALAHLPAAFGAVSLLWQPVAAALFAFLILDEPLGAWQLAGAALVLSGIATARNASLGGR</sequence>
<dbReference type="KEGG" id="sva:SVA_2775"/>
<dbReference type="EMBL" id="AP014936">
    <property type="protein sequence ID" value="BAU49323.1"/>
    <property type="molecule type" value="Genomic_DNA"/>
</dbReference>
<feature type="transmembrane region" description="Helical" evidence="1">
    <location>
        <begin position="158"/>
        <end position="178"/>
    </location>
</feature>
<reference evidence="3 4" key="1">
    <citation type="submission" date="2015-08" db="EMBL/GenBank/DDBJ databases">
        <title>Complete genome sequence of Sulfurifustis variabilis.</title>
        <authorList>
            <person name="Miura A."/>
            <person name="Kojima H."/>
            <person name="Fukui M."/>
        </authorList>
    </citation>
    <scope>NUCLEOTIDE SEQUENCE [LARGE SCALE GENOMIC DNA]</scope>
    <source>
        <strain evidence="4">skN76</strain>
    </source>
</reference>
<keyword evidence="1" id="KW-0812">Transmembrane</keyword>
<dbReference type="InterPro" id="IPR000620">
    <property type="entry name" value="EamA_dom"/>
</dbReference>
<dbReference type="PANTHER" id="PTHR22911:SF76">
    <property type="entry name" value="EAMA DOMAIN-CONTAINING PROTEIN"/>
    <property type="match status" value="1"/>
</dbReference>
<feature type="transmembrane region" description="Helical" evidence="1">
    <location>
        <begin position="250"/>
        <end position="270"/>
    </location>
</feature>